<dbReference type="PANTHER" id="PTHR46040:SF3">
    <property type="entry name" value="HIGH MOBILITY GROUP PROTEIN 2"/>
    <property type="match status" value="1"/>
</dbReference>
<dbReference type="Pfam" id="PF00505">
    <property type="entry name" value="HMG_box"/>
    <property type="match status" value="1"/>
</dbReference>
<feature type="compositionally biased region" description="Low complexity" evidence="4">
    <location>
        <begin position="254"/>
        <end position="300"/>
    </location>
</feature>
<protein>
    <recommendedName>
        <fullName evidence="5">HMG box domain-containing protein</fullName>
    </recommendedName>
</protein>
<name>A0A8H7UDG2_MORIS</name>
<dbReference type="PROSITE" id="PS50118">
    <property type="entry name" value="HMG_BOX_2"/>
    <property type="match status" value="1"/>
</dbReference>
<gene>
    <name evidence="6" type="ORF">INT43_001081</name>
</gene>
<dbReference type="Pfam" id="PF00536">
    <property type="entry name" value="SAM_1"/>
    <property type="match status" value="1"/>
</dbReference>
<evidence type="ECO:0000313" key="7">
    <source>
        <dbReference type="Proteomes" id="UP000654370"/>
    </source>
</evidence>
<feature type="compositionally biased region" description="Basic and acidic residues" evidence="4">
    <location>
        <begin position="381"/>
        <end position="392"/>
    </location>
</feature>
<dbReference type="GO" id="GO:0005634">
    <property type="term" value="C:nucleus"/>
    <property type="evidence" value="ECO:0007669"/>
    <property type="project" value="UniProtKB-UniRule"/>
</dbReference>
<evidence type="ECO:0000256" key="4">
    <source>
        <dbReference type="SAM" id="MobiDB-lite"/>
    </source>
</evidence>
<feature type="domain" description="HMG box" evidence="5">
    <location>
        <begin position="149"/>
        <end position="215"/>
    </location>
</feature>
<dbReference type="Gene3D" id="1.10.30.10">
    <property type="entry name" value="High mobility group box domain"/>
    <property type="match status" value="1"/>
</dbReference>
<dbReference type="InterPro" id="IPR001660">
    <property type="entry name" value="SAM"/>
</dbReference>
<dbReference type="InterPro" id="IPR009071">
    <property type="entry name" value="HMG_box_dom"/>
</dbReference>
<feature type="region of interest" description="Disordered" evidence="4">
    <location>
        <begin position="367"/>
        <end position="487"/>
    </location>
</feature>
<dbReference type="CDD" id="cd09487">
    <property type="entry name" value="SAM_superfamily"/>
    <property type="match status" value="1"/>
</dbReference>
<dbReference type="CDD" id="cd00084">
    <property type="entry name" value="HMG-box_SF"/>
    <property type="match status" value="1"/>
</dbReference>
<evidence type="ECO:0000313" key="6">
    <source>
        <dbReference type="EMBL" id="KAG2175434.1"/>
    </source>
</evidence>
<keyword evidence="2 3" id="KW-0539">Nucleus</keyword>
<sequence>MDNTSDPASSEQEIRDFLSNCELGQYADVLIAEGFDQLKSLFEIIESDLEAVGVKRGHRRLLQRAIASARGYDPNLPLPTNSHVSSRSSATSSNSPTYNPNGRHLTVVDVPRVDSRQDAISSTEEDNFSEFARSKRKYRRHAKADKNAPVKPPSAYVMFSNQVRSELKDYNMSFTDLAKIVGDRWKSISPDEKELYERTATKAKEEYLNALAKYEKTDEHKDYQQYLIDFKMKQQAAARAVGKPRKRPKTASPSSGSIADASNNSNGNNGGDTSSSSNGNSISINDHNTPTMASSSMPPSERSGAATSDSGIFSNSNSSSNFDSFGASENTSSAGPTPGSSSTDYRHQSTPYPIQKVNTYHNPYKTHASARISPNTSGESSESRSTSDHSRFLDPPTPNLYSGTRPYFTVIPGQMHPQSPYTPVKTVETRPGVHPLTQPPSSGGGRYQKHSVVRSDPSSMDRARLPPLYGGSSHNGRRDTDSGSPTG</sequence>
<reference evidence="6" key="1">
    <citation type="submission" date="2020-12" db="EMBL/GenBank/DDBJ databases">
        <title>Metabolic potential, ecology and presence of endohyphal bacteria is reflected in genomic diversity of Mucoromycotina.</title>
        <authorList>
            <person name="Muszewska A."/>
            <person name="Okrasinska A."/>
            <person name="Steczkiewicz K."/>
            <person name="Drgas O."/>
            <person name="Orlowska M."/>
            <person name="Perlinska-Lenart U."/>
            <person name="Aleksandrzak-Piekarczyk T."/>
            <person name="Szatraj K."/>
            <person name="Zielenkiewicz U."/>
            <person name="Pilsyk S."/>
            <person name="Malc E."/>
            <person name="Mieczkowski P."/>
            <person name="Kruszewska J.S."/>
            <person name="Biernat P."/>
            <person name="Pawlowska J."/>
        </authorList>
    </citation>
    <scope>NUCLEOTIDE SEQUENCE</scope>
    <source>
        <strain evidence="6">WA0000067209</strain>
    </source>
</reference>
<dbReference type="GO" id="GO:0010468">
    <property type="term" value="P:regulation of gene expression"/>
    <property type="evidence" value="ECO:0007669"/>
    <property type="project" value="TreeGrafter"/>
</dbReference>
<comment type="caution">
    <text evidence="6">The sequence shown here is derived from an EMBL/GenBank/DDBJ whole genome shotgun (WGS) entry which is preliminary data.</text>
</comment>
<keyword evidence="7" id="KW-1185">Reference proteome</keyword>
<dbReference type="GO" id="GO:0003677">
    <property type="term" value="F:DNA binding"/>
    <property type="evidence" value="ECO:0007669"/>
    <property type="project" value="UniProtKB-UniRule"/>
</dbReference>
<dbReference type="SUPFAM" id="SSF47095">
    <property type="entry name" value="HMG-box"/>
    <property type="match status" value="1"/>
</dbReference>
<keyword evidence="1 3" id="KW-0238">DNA-binding</keyword>
<feature type="region of interest" description="Disordered" evidence="4">
    <location>
        <begin position="72"/>
        <end position="104"/>
    </location>
</feature>
<dbReference type="EMBL" id="JAEPQZ010000011">
    <property type="protein sequence ID" value="KAG2175434.1"/>
    <property type="molecule type" value="Genomic_DNA"/>
</dbReference>
<dbReference type="AlphaFoldDB" id="A0A8H7UDG2"/>
<evidence type="ECO:0000256" key="1">
    <source>
        <dbReference type="ARBA" id="ARBA00023125"/>
    </source>
</evidence>
<dbReference type="Gene3D" id="1.10.150.50">
    <property type="entry name" value="Transcription Factor, Ets-1"/>
    <property type="match status" value="1"/>
</dbReference>
<dbReference type="SUPFAM" id="SSF47769">
    <property type="entry name" value="SAM/Pointed domain"/>
    <property type="match status" value="1"/>
</dbReference>
<feature type="compositionally biased region" description="Low complexity" evidence="4">
    <location>
        <begin position="80"/>
        <end position="99"/>
    </location>
</feature>
<evidence type="ECO:0000259" key="5">
    <source>
        <dbReference type="PROSITE" id="PS50118"/>
    </source>
</evidence>
<dbReference type="InterPro" id="IPR036910">
    <property type="entry name" value="HMG_box_dom_sf"/>
</dbReference>
<feature type="DNA-binding region" description="HMG box" evidence="3">
    <location>
        <begin position="149"/>
        <end position="215"/>
    </location>
</feature>
<dbReference type="Proteomes" id="UP000654370">
    <property type="component" value="Unassembled WGS sequence"/>
</dbReference>
<accession>A0A8H7UDG2</accession>
<dbReference type="OrthoDB" id="1919336at2759"/>
<proteinExistence type="predicted"/>
<evidence type="ECO:0000256" key="3">
    <source>
        <dbReference type="PROSITE-ProRule" id="PRU00267"/>
    </source>
</evidence>
<feature type="region of interest" description="Disordered" evidence="4">
    <location>
        <begin position="238"/>
        <end position="350"/>
    </location>
</feature>
<evidence type="ECO:0000256" key="2">
    <source>
        <dbReference type="ARBA" id="ARBA00023242"/>
    </source>
</evidence>
<dbReference type="InterPro" id="IPR013761">
    <property type="entry name" value="SAM/pointed_sf"/>
</dbReference>
<dbReference type="InterPro" id="IPR051965">
    <property type="entry name" value="ChromReg_NeuronalGeneExpr"/>
</dbReference>
<dbReference type="PANTHER" id="PTHR46040">
    <property type="entry name" value="HIGH MOBILITY GROUP PROTEIN 2"/>
    <property type="match status" value="1"/>
</dbReference>
<feature type="compositionally biased region" description="Low complexity" evidence="4">
    <location>
        <begin position="308"/>
        <end position="343"/>
    </location>
</feature>
<dbReference type="SMART" id="SM00398">
    <property type="entry name" value="HMG"/>
    <property type="match status" value="1"/>
</dbReference>
<organism evidence="6 7">
    <name type="scientific">Mortierella isabellina</name>
    <name type="common">Filamentous fungus</name>
    <name type="synonym">Umbelopsis isabellina</name>
    <dbReference type="NCBI Taxonomy" id="91625"/>
    <lineage>
        <taxon>Eukaryota</taxon>
        <taxon>Fungi</taxon>
        <taxon>Fungi incertae sedis</taxon>
        <taxon>Mucoromycota</taxon>
        <taxon>Mucoromycotina</taxon>
        <taxon>Umbelopsidomycetes</taxon>
        <taxon>Umbelopsidales</taxon>
        <taxon>Umbelopsidaceae</taxon>
        <taxon>Umbelopsis</taxon>
    </lineage>
</organism>